<dbReference type="GO" id="GO:0051539">
    <property type="term" value="F:4 iron, 4 sulfur cluster binding"/>
    <property type="evidence" value="ECO:0007669"/>
    <property type="project" value="UniProtKB-KW"/>
</dbReference>
<proteinExistence type="predicted"/>
<name>A0A0F9CRU5_9ZZZZ</name>
<dbReference type="PANTHER" id="PTHR43687:SF1">
    <property type="entry name" value="FERREDOXIN III"/>
    <property type="match status" value="1"/>
</dbReference>
<feature type="domain" description="4Fe-4S ferredoxin-type" evidence="5">
    <location>
        <begin position="2"/>
        <end position="31"/>
    </location>
</feature>
<dbReference type="GO" id="GO:0046872">
    <property type="term" value="F:metal ion binding"/>
    <property type="evidence" value="ECO:0007669"/>
    <property type="project" value="UniProtKB-KW"/>
</dbReference>
<dbReference type="InterPro" id="IPR017896">
    <property type="entry name" value="4Fe4S_Fe-S-bd"/>
</dbReference>
<dbReference type="Pfam" id="PF13187">
    <property type="entry name" value="Fer4_9"/>
    <property type="match status" value="1"/>
</dbReference>
<comment type="caution">
    <text evidence="6">The sequence shown here is derived from an EMBL/GenBank/DDBJ whole genome shotgun (WGS) entry which is preliminary data.</text>
</comment>
<dbReference type="SUPFAM" id="SSF54862">
    <property type="entry name" value="4Fe-4S ferredoxins"/>
    <property type="match status" value="1"/>
</dbReference>
<gene>
    <name evidence="6" type="ORF">LCGC14_2634060</name>
</gene>
<evidence type="ECO:0000259" key="5">
    <source>
        <dbReference type="PROSITE" id="PS51379"/>
    </source>
</evidence>
<reference evidence="6" key="1">
    <citation type="journal article" date="2015" name="Nature">
        <title>Complex archaea that bridge the gap between prokaryotes and eukaryotes.</title>
        <authorList>
            <person name="Spang A."/>
            <person name="Saw J.H."/>
            <person name="Jorgensen S.L."/>
            <person name="Zaremba-Niedzwiedzka K."/>
            <person name="Martijn J."/>
            <person name="Lind A.E."/>
            <person name="van Eijk R."/>
            <person name="Schleper C."/>
            <person name="Guy L."/>
            <person name="Ettema T.J."/>
        </authorList>
    </citation>
    <scope>NUCLEOTIDE SEQUENCE</scope>
</reference>
<sequence>MYSVVVDNDKCTGCEECVNVCPNECFQMADDKSDPYQGSECVFCESCLGVCPGDSITITEM</sequence>
<accession>A0A0F9CRU5</accession>
<feature type="domain" description="4Fe-4S ferredoxin-type" evidence="5">
    <location>
        <begin position="32"/>
        <end position="61"/>
    </location>
</feature>
<dbReference type="PROSITE" id="PS00198">
    <property type="entry name" value="4FE4S_FER_1"/>
    <property type="match status" value="2"/>
</dbReference>
<dbReference type="EMBL" id="LAZR01045258">
    <property type="protein sequence ID" value="KKK99306.1"/>
    <property type="molecule type" value="Genomic_DNA"/>
</dbReference>
<evidence type="ECO:0000313" key="6">
    <source>
        <dbReference type="EMBL" id="KKK99306.1"/>
    </source>
</evidence>
<evidence type="ECO:0000256" key="4">
    <source>
        <dbReference type="ARBA" id="ARBA00023014"/>
    </source>
</evidence>
<evidence type="ECO:0000256" key="1">
    <source>
        <dbReference type="ARBA" id="ARBA00022485"/>
    </source>
</evidence>
<evidence type="ECO:0000256" key="2">
    <source>
        <dbReference type="ARBA" id="ARBA00022723"/>
    </source>
</evidence>
<keyword evidence="4" id="KW-0411">Iron-sulfur</keyword>
<dbReference type="InterPro" id="IPR050572">
    <property type="entry name" value="Fe-S_Ferredoxin"/>
</dbReference>
<protein>
    <recommendedName>
        <fullName evidence="5">4Fe-4S ferredoxin-type domain-containing protein</fullName>
    </recommendedName>
</protein>
<evidence type="ECO:0000256" key="3">
    <source>
        <dbReference type="ARBA" id="ARBA00023004"/>
    </source>
</evidence>
<organism evidence="6">
    <name type="scientific">marine sediment metagenome</name>
    <dbReference type="NCBI Taxonomy" id="412755"/>
    <lineage>
        <taxon>unclassified sequences</taxon>
        <taxon>metagenomes</taxon>
        <taxon>ecological metagenomes</taxon>
    </lineage>
</organism>
<keyword evidence="1" id="KW-0004">4Fe-4S</keyword>
<dbReference type="Gene3D" id="3.30.70.20">
    <property type="match status" value="1"/>
</dbReference>
<keyword evidence="2" id="KW-0479">Metal-binding</keyword>
<dbReference type="InterPro" id="IPR017900">
    <property type="entry name" value="4Fe4S_Fe_S_CS"/>
</dbReference>
<keyword evidence="3" id="KW-0408">Iron</keyword>
<dbReference type="PANTHER" id="PTHR43687">
    <property type="entry name" value="ADENYLYLSULFATE REDUCTASE, BETA SUBUNIT"/>
    <property type="match status" value="1"/>
</dbReference>
<dbReference type="AlphaFoldDB" id="A0A0F9CRU5"/>
<dbReference type="PROSITE" id="PS51379">
    <property type="entry name" value="4FE4S_FER_2"/>
    <property type="match status" value="2"/>
</dbReference>